<gene>
    <name evidence="3" type="ORF">CcCBS67573_g00513</name>
</gene>
<feature type="region of interest" description="Disordered" evidence="1">
    <location>
        <begin position="118"/>
        <end position="139"/>
    </location>
</feature>
<accession>A0A507FPN1</accession>
<name>A0A507FPN1_9FUNG</name>
<dbReference type="Proteomes" id="UP000320333">
    <property type="component" value="Unassembled WGS sequence"/>
</dbReference>
<evidence type="ECO:0000313" key="4">
    <source>
        <dbReference type="Proteomes" id="UP000320333"/>
    </source>
</evidence>
<dbReference type="InterPro" id="IPR036653">
    <property type="entry name" value="CinA-like_C"/>
</dbReference>
<reference evidence="3 4" key="1">
    <citation type="journal article" date="2019" name="Sci. Rep.">
        <title>Comparative genomics of chytrid fungi reveal insights into the obligate biotrophic and pathogenic lifestyle of Synchytrium endobioticum.</title>
        <authorList>
            <person name="van de Vossenberg B.T.L.H."/>
            <person name="Warris S."/>
            <person name="Nguyen H.D.T."/>
            <person name="van Gent-Pelzer M.P.E."/>
            <person name="Joly D.L."/>
            <person name="van de Geest H.C."/>
            <person name="Bonants P.J.M."/>
            <person name="Smith D.S."/>
            <person name="Levesque C.A."/>
            <person name="van der Lee T.A.J."/>
        </authorList>
    </citation>
    <scope>NUCLEOTIDE SEQUENCE [LARGE SCALE GENOMIC DNA]</scope>
    <source>
        <strain evidence="3 4">CBS 675.73</strain>
    </source>
</reference>
<organism evidence="3 4">
    <name type="scientific">Chytriomyces confervae</name>
    <dbReference type="NCBI Taxonomy" id="246404"/>
    <lineage>
        <taxon>Eukaryota</taxon>
        <taxon>Fungi</taxon>
        <taxon>Fungi incertae sedis</taxon>
        <taxon>Chytridiomycota</taxon>
        <taxon>Chytridiomycota incertae sedis</taxon>
        <taxon>Chytridiomycetes</taxon>
        <taxon>Chytridiales</taxon>
        <taxon>Chytriomycetaceae</taxon>
        <taxon>Chytriomyces</taxon>
    </lineage>
</organism>
<dbReference type="InterPro" id="IPR008136">
    <property type="entry name" value="CinA_C"/>
</dbReference>
<dbReference type="SUPFAM" id="SSF142433">
    <property type="entry name" value="CinA-like"/>
    <property type="match status" value="1"/>
</dbReference>
<comment type="caution">
    <text evidence="3">The sequence shown here is derived from an EMBL/GenBank/DDBJ whole genome shotgun (WGS) entry which is preliminary data.</text>
</comment>
<dbReference type="EMBL" id="QEAP01000007">
    <property type="protein sequence ID" value="TPX78223.1"/>
    <property type="molecule type" value="Genomic_DNA"/>
</dbReference>
<sequence length="194" mass="20561">MKSGEQQPRSTTLQQHATKILQTLKLRNETIGTAESLTGGLVSAALTDIPGSSAVMKAGVVAYSNETKAHLLGVSLRVLDSVGPVSFECAKGMAEGALQACKTDWAIATTGFAGNITESQLESEQSPPPQQQDSRASADGNQSGLVFIHVCGPRDISLSRRLQFCSRNTRTQNRVSAVESALELMVEALETAMI</sequence>
<dbReference type="Gene3D" id="3.90.950.20">
    <property type="entry name" value="CinA-like"/>
    <property type="match status" value="1"/>
</dbReference>
<dbReference type="Pfam" id="PF02464">
    <property type="entry name" value="CinA"/>
    <property type="match status" value="1"/>
</dbReference>
<dbReference type="NCBIfam" id="TIGR00199">
    <property type="entry name" value="PncC_domain"/>
    <property type="match status" value="1"/>
</dbReference>
<evidence type="ECO:0000313" key="3">
    <source>
        <dbReference type="EMBL" id="TPX78223.1"/>
    </source>
</evidence>
<evidence type="ECO:0000256" key="1">
    <source>
        <dbReference type="SAM" id="MobiDB-lite"/>
    </source>
</evidence>
<dbReference type="OrthoDB" id="2350783at2759"/>
<feature type="domain" description="CinA C-terminal" evidence="2">
    <location>
        <begin position="14"/>
        <end position="116"/>
    </location>
</feature>
<dbReference type="STRING" id="246404.A0A507FPN1"/>
<keyword evidence="4" id="KW-1185">Reference proteome</keyword>
<protein>
    <recommendedName>
        <fullName evidence="2">CinA C-terminal domain-containing protein</fullName>
    </recommendedName>
</protein>
<proteinExistence type="predicted"/>
<evidence type="ECO:0000259" key="2">
    <source>
        <dbReference type="Pfam" id="PF02464"/>
    </source>
</evidence>
<dbReference type="AlphaFoldDB" id="A0A507FPN1"/>